<accession>A0ABS6AZ61</accession>
<comment type="caution">
    <text evidence="1">The sequence shown here is derived from an EMBL/GenBank/DDBJ whole genome shotgun (WGS) entry which is preliminary data.</text>
</comment>
<gene>
    <name evidence="1" type="ORF">KO481_14975</name>
</gene>
<evidence type="ECO:0000313" key="1">
    <source>
        <dbReference type="EMBL" id="MBU3062820.1"/>
    </source>
</evidence>
<reference evidence="1 2" key="1">
    <citation type="submission" date="2021-06" db="EMBL/GenBank/DDBJ databases">
        <title>Actinomycetes sequencing.</title>
        <authorList>
            <person name="Shan Q."/>
        </authorList>
    </citation>
    <scope>NUCLEOTIDE SEQUENCE [LARGE SCALE GENOMIC DNA]</scope>
    <source>
        <strain evidence="1 2">NEAU-G5</strain>
    </source>
</reference>
<evidence type="ECO:0008006" key="3">
    <source>
        <dbReference type="Google" id="ProtNLM"/>
    </source>
</evidence>
<evidence type="ECO:0000313" key="2">
    <source>
        <dbReference type="Proteomes" id="UP000733379"/>
    </source>
</evidence>
<dbReference type="EMBL" id="JAHKNI010000004">
    <property type="protein sequence ID" value="MBU3062820.1"/>
    <property type="molecule type" value="Genomic_DNA"/>
</dbReference>
<organism evidence="1 2">
    <name type="scientific">Nocardia albiluteola</name>
    <dbReference type="NCBI Taxonomy" id="2842303"/>
    <lineage>
        <taxon>Bacteria</taxon>
        <taxon>Bacillati</taxon>
        <taxon>Actinomycetota</taxon>
        <taxon>Actinomycetes</taxon>
        <taxon>Mycobacteriales</taxon>
        <taxon>Nocardiaceae</taxon>
        <taxon>Nocardia</taxon>
    </lineage>
</organism>
<protein>
    <recommendedName>
        <fullName evidence="3">DUF559 domain-containing protein</fullName>
    </recommendedName>
</protein>
<dbReference type="Proteomes" id="UP000733379">
    <property type="component" value="Unassembled WGS sequence"/>
</dbReference>
<name>A0ABS6AZ61_9NOCA</name>
<keyword evidence="2" id="KW-1185">Reference proteome</keyword>
<proteinExistence type="predicted"/>
<sequence>MEGGGGHAVDDEIRRKCAVPTWKRVRRNVCVTAESRAALSPVARHRLLAAAALPAMAADTVLSHQSAAVVYGAPVWSVSLDRLHVTRNRRHGGRIKPHVTVHCAPLESAAEVDGMLLTTPARTIVDLGLTLPFGTAVVAGDRLVREFGITAADLASELEFARYRRGIQAARRVVDFLNPHSRSTGESISRIMLRGLDLPMPAPDGEVFTRDGRFLGRVAFYFGDSGVVGEFEGSAIAESPVDAALSQRIRWNRLRDNGFQVVTWTSSELAANTVAVRLLAALADTHRPSGYIRQAALPDPRPLHIRRLHVQPANDHT</sequence>